<name>A0A816HPN9_ADIRI</name>
<protein>
    <submittedName>
        <fullName evidence="2">Uncharacterized protein</fullName>
    </submittedName>
</protein>
<gene>
    <name evidence="2" type="ORF">XAT740_LOCUS64060</name>
</gene>
<dbReference type="EMBL" id="CAJNOR010021214">
    <property type="protein sequence ID" value="CAF1691147.1"/>
    <property type="molecule type" value="Genomic_DNA"/>
</dbReference>
<comment type="caution">
    <text evidence="2">The sequence shown here is derived from an EMBL/GenBank/DDBJ whole genome shotgun (WGS) entry which is preliminary data.</text>
</comment>
<keyword evidence="3" id="KW-1185">Reference proteome</keyword>
<feature type="non-terminal residue" evidence="2">
    <location>
        <position position="44"/>
    </location>
</feature>
<organism evidence="2 3">
    <name type="scientific">Adineta ricciae</name>
    <name type="common">Rotifer</name>
    <dbReference type="NCBI Taxonomy" id="249248"/>
    <lineage>
        <taxon>Eukaryota</taxon>
        <taxon>Metazoa</taxon>
        <taxon>Spiralia</taxon>
        <taxon>Gnathifera</taxon>
        <taxon>Rotifera</taxon>
        <taxon>Eurotatoria</taxon>
        <taxon>Bdelloidea</taxon>
        <taxon>Adinetida</taxon>
        <taxon>Adinetidae</taxon>
        <taxon>Adineta</taxon>
    </lineage>
</organism>
<reference evidence="2" key="1">
    <citation type="submission" date="2021-02" db="EMBL/GenBank/DDBJ databases">
        <authorList>
            <person name="Nowell W R."/>
        </authorList>
    </citation>
    <scope>NUCLEOTIDE SEQUENCE</scope>
</reference>
<dbReference type="Proteomes" id="UP000663828">
    <property type="component" value="Unassembled WGS sequence"/>
</dbReference>
<feature type="compositionally biased region" description="Low complexity" evidence="1">
    <location>
        <begin position="1"/>
        <end position="17"/>
    </location>
</feature>
<dbReference type="AlphaFoldDB" id="A0A816HPN9"/>
<evidence type="ECO:0000313" key="3">
    <source>
        <dbReference type="Proteomes" id="UP000663828"/>
    </source>
</evidence>
<sequence length="44" mass="5031">MPTASNLTTTNVTTISTDDQKRKSSIEHHQSQTGHEMNWENFNI</sequence>
<evidence type="ECO:0000256" key="1">
    <source>
        <dbReference type="SAM" id="MobiDB-lite"/>
    </source>
</evidence>
<evidence type="ECO:0000313" key="2">
    <source>
        <dbReference type="EMBL" id="CAF1691147.1"/>
    </source>
</evidence>
<feature type="compositionally biased region" description="Polar residues" evidence="1">
    <location>
        <begin position="31"/>
        <end position="44"/>
    </location>
</feature>
<feature type="region of interest" description="Disordered" evidence="1">
    <location>
        <begin position="1"/>
        <end position="44"/>
    </location>
</feature>
<accession>A0A816HPN9</accession>
<proteinExistence type="predicted"/>
<feature type="compositionally biased region" description="Basic and acidic residues" evidence="1">
    <location>
        <begin position="18"/>
        <end position="30"/>
    </location>
</feature>